<reference evidence="1 4" key="4">
    <citation type="submission" date="2019-12" db="EMBL/GenBank/DDBJ databases">
        <title>Multi-Generational Helicobacter saguini Isolates.</title>
        <authorList>
            <person name="Mannion A."/>
            <person name="Shen Z."/>
            <person name="Fox J.G."/>
        </authorList>
    </citation>
    <scope>NUCLEOTIDE SEQUENCE [LARGE SCALE GENOMIC DNA]</scope>
    <source>
        <strain evidence="1">16-048</strain>
        <strain evidence="4">16-048 (F4)</strain>
    </source>
</reference>
<name>A0A347VSB7_9HELI</name>
<keyword evidence="3" id="KW-1185">Reference proteome</keyword>
<protein>
    <submittedName>
        <fullName evidence="2">Uncharacterized protein</fullName>
    </submittedName>
</protein>
<comment type="caution">
    <text evidence="2">The sequence shown here is derived from an EMBL/GenBank/DDBJ whole genome shotgun (WGS) entry which is preliminary data.</text>
</comment>
<organism evidence="2 3">
    <name type="scientific">Helicobacter saguini</name>
    <dbReference type="NCBI Taxonomy" id="1548018"/>
    <lineage>
        <taxon>Bacteria</taxon>
        <taxon>Pseudomonadati</taxon>
        <taxon>Campylobacterota</taxon>
        <taxon>Epsilonproteobacteria</taxon>
        <taxon>Campylobacterales</taxon>
        <taxon>Helicobacteraceae</taxon>
        <taxon>Helicobacter</taxon>
    </lineage>
</organism>
<reference evidence="2 3" key="1">
    <citation type="journal article" date="2014" name="Genome Announc.">
        <title>Draft genome sequences of eight enterohepatic helicobacter species isolated from both laboratory and wild rodents.</title>
        <authorList>
            <person name="Sheh A."/>
            <person name="Shen Z."/>
            <person name="Fox J.G."/>
        </authorList>
    </citation>
    <scope>NUCLEOTIDE SEQUENCE [LARGE SCALE GENOMIC DNA]</scope>
    <source>
        <strain evidence="2 3">MIT 97-6194</strain>
    </source>
</reference>
<dbReference type="Proteomes" id="UP000029714">
    <property type="component" value="Unassembled WGS sequence"/>
</dbReference>
<evidence type="ECO:0000313" key="4">
    <source>
        <dbReference type="Proteomes" id="UP000477070"/>
    </source>
</evidence>
<gene>
    <name evidence="1" type="ORF">DCO61_03485</name>
    <name evidence="2" type="ORF">LS64_011835</name>
</gene>
<proteinExistence type="predicted"/>
<reference evidence="2 3" key="2">
    <citation type="journal article" date="2016" name="Infect. Immun.">
        <title>Helicobacter saguini, a Novel Helicobacter Isolated from Cotton-Top Tamarins with Ulcerative Colitis, Has Proinflammatory Properties and Induces Typhlocolitis and Dysplasia in Gnotobiotic IL-10-/- Mice.</title>
        <authorList>
            <person name="Shen Z."/>
            <person name="Mannion A."/>
            <person name="Whary M.T."/>
            <person name="Muthupalani S."/>
            <person name="Sheh A."/>
            <person name="Feng Y."/>
            <person name="Gong G."/>
            <person name="Vandamme P."/>
            <person name="Holcombe H.R."/>
            <person name="Paster B.J."/>
            <person name="Fox J.G."/>
        </authorList>
    </citation>
    <scope>NUCLEOTIDE SEQUENCE [LARGE SCALE GENOMIC DNA]</scope>
    <source>
        <strain evidence="2 3">MIT 97-6194</strain>
    </source>
</reference>
<reference evidence="2" key="3">
    <citation type="submission" date="2018-04" db="EMBL/GenBank/DDBJ databases">
        <authorList>
            <person name="Sheh A."/>
            <person name="Shen Z."/>
            <person name="Mannion A.J."/>
            <person name="Fox J.G."/>
        </authorList>
    </citation>
    <scope>NUCLEOTIDE SEQUENCE</scope>
    <source>
        <strain evidence="2">MIT 97-6194</strain>
    </source>
</reference>
<sequence length="81" mass="9242">MARRRDLERIAIGIGTGMGMSSVLGGVMGSKASKPDFVKSATKQDEYTNKQYIAVWETEDARINGEPPHHYEWRIERDTDW</sequence>
<evidence type="ECO:0000313" key="3">
    <source>
        <dbReference type="Proteomes" id="UP000029714"/>
    </source>
</evidence>
<dbReference type="AlphaFoldDB" id="A0A347VSB7"/>
<evidence type="ECO:0000313" key="2">
    <source>
        <dbReference type="EMBL" id="TLD91537.1"/>
    </source>
</evidence>
<dbReference type="EMBL" id="JRMP02000034">
    <property type="protein sequence ID" value="TLD91537.1"/>
    <property type="molecule type" value="Genomic_DNA"/>
</dbReference>
<dbReference type="Proteomes" id="UP000477070">
    <property type="component" value="Unassembled WGS sequence"/>
</dbReference>
<dbReference type="RefSeq" id="WP_034569018.1">
    <property type="nucleotide sequence ID" value="NZ_JRMP02000034.1"/>
</dbReference>
<evidence type="ECO:0000313" key="1">
    <source>
        <dbReference type="EMBL" id="MWV69106.1"/>
    </source>
</evidence>
<dbReference type="EMBL" id="QBIU01000001">
    <property type="protein sequence ID" value="MWV69106.1"/>
    <property type="molecule type" value="Genomic_DNA"/>
</dbReference>
<accession>A0A347VSB7</accession>